<organism evidence="1 2">
    <name type="scientific">Candidatus Limadaptatus stercorigallinarum</name>
    <dbReference type="NCBI Taxonomy" id="2840845"/>
    <lineage>
        <taxon>Bacteria</taxon>
        <taxon>Bacillati</taxon>
        <taxon>Bacillota</taxon>
        <taxon>Clostridia</taxon>
        <taxon>Eubacteriales</taxon>
        <taxon>Candidatus Limadaptatus</taxon>
    </lineage>
</organism>
<dbReference type="InterPro" id="IPR036390">
    <property type="entry name" value="WH_DNA-bd_sf"/>
</dbReference>
<dbReference type="InterPro" id="IPR036388">
    <property type="entry name" value="WH-like_DNA-bd_sf"/>
</dbReference>
<proteinExistence type="predicted"/>
<accession>A0A9D1L1I4</accession>
<dbReference type="GO" id="GO:0003700">
    <property type="term" value="F:DNA-binding transcription factor activity"/>
    <property type="evidence" value="ECO:0007669"/>
    <property type="project" value="InterPro"/>
</dbReference>
<dbReference type="InterPro" id="IPR022689">
    <property type="entry name" value="Iron_dep_repressor"/>
</dbReference>
<dbReference type="GO" id="GO:0046914">
    <property type="term" value="F:transition metal ion binding"/>
    <property type="evidence" value="ECO:0007669"/>
    <property type="project" value="InterPro"/>
</dbReference>
<dbReference type="PANTHER" id="PTHR33238:SF7">
    <property type="entry name" value="IRON-DEPENDENT TRANSCRIPTIONAL REGULATOR"/>
    <property type="match status" value="1"/>
</dbReference>
<dbReference type="EMBL" id="DVMN01000085">
    <property type="protein sequence ID" value="HIU21519.1"/>
    <property type="molecule type" value="Genomic_DNA"/>
</dbReference>
<evidence type="ECO:0000313" key="1">
    <source>
        <dbReference type="EMBL" id="HIU21519.1"/>
    </source>
</evidence>
<reference evidence="1" key="1">
    <citation type="submission" date="2020-10" db="EMBL/GenBank/DDBJ databases">
        <authorList>
            <person name="Gilroy R."/>
        </authorList>
    </citation>
    <scope>NUCLEOTIDE SEQUENCE</scope>
    <source>
        <strain evidence="1">1063</strain>
    </source>
</reference>
<sequence length="144" mass="15100">MTSSLLGYIMAIDALDKKGARVRSVDLAGSLGVARASVCKALDRLSENGYAVRGEGGNVRLTAKGKEAVGIYSPARDLLKGALTEKLGLGEARAEKEALAALGAMSTDTVQRIARLYGGAEERDKNAVGIRTCQRASESCKDAR</sequence>
<protein>
    <submittedName>
        <fullName evidence="1">Uncharacterized protein</fullName>
    </submittedName>
</protein>
<comment type="caution">
    <text evidence="1">The sequence shown here is derived from an EMBL/GenBank/DDBJ whole genome shotgun (WGS) entry which is preliminary data.</text>
</comment>
<reference evidence="1" key="2">
    <citation type="journal article" date="2021" name="PeerJ">
        <title>Extensive microbial diversity within the chicken gut microbiome revealed by metagenomics and culture.</title>
        <authorList>
            <person name="Gilroy R."/>
            <person name="Ravi A."/>
            <person name="Getino M."/>
            <person name="Pursley I."/>
            <person name="Horton D.L."/>
            <person name="Alikhan N.F."/>
            <person name="Baker D."/>
            <person name="Gharbi K."/>
            <person name="Hall N."/>
            <person name="Watson M."/>
            <person name="Adriaenssens E.M."/>
            <person name="Foster-Nyarko E."/>
            <person name="Jarju S."/>
            <person name="Secka A."/>
            <person name="Antonio M."/>
            <person name="Oren A."/>
            <person name="Chaudhuri R.R."/>
            <person name="La Ragione R."/>
            <person name="Hildebrand F."/>
            <person name="Pallen M.J."/>
        </authorList>
    </citation>
    <scope>NUCLEOTIDE SEQUENCE</scope>
    <source>
        <strain evidence="1">1063</strain>
    </source>
</reference>
<dbReference type="InterPro" id="IPR050536">
    <property type="entry name" value="DtxR_MntR_Metal-Reg"/>
</dbReference>
<evidence type="ECO:0000313" key="2">
    <source>
        <dbReference type="Proteomes" id="UP000824088"/>
    </source>
</evidence>
<dbReference type="Gene3D" id="1.10.10.10">
    <property type="entry name" value="Winged helix-like DNA-binding domain superfamily/Winged helix DNA-binding domain"/>
    <property type="match status" value="1"/>
</dbReference>
<name>A0A9D1L1I4_9FIRM</name>
<dbReference type="Proteomes" id="UP000824088">
    <property type="component" value="Unassembled WGS sequence"/>
</dbReference>
<dbReference type="SUPFAM" id="SSF46785">
    <property type="entry name" value="Winged helix' DNA-binding domain"/>
    <property type="match status" value="1"/>
</dbReference>
<gene>
    <name evidence="1" type="ORF">IAD51_04730</name>
</gene>
<dbReference type="AlphaFoldDB" id="A0A9D1L1I4"/>
<dbReference type="SMART" id="SM00529">
    <property type="entry name" value="HTH_DTXR"/>
    <property type="match status" value="1"/>
</dbReference>
<dbReference type="PANTHER" id="PTHR33238">
    <property type="entry name" value="IRON (METAL) DEPENDENT REPRESSOR, DTXR FAMILY"/>
    <property type="match status" value="1"/>
</dbReference>